<dbReference type="AlphaFoldDB" id="G0V7B2"/>
<comment type="subcellular location">
    <subcellularLocation>
        <location evidence="2">Nucleus</location>
    </subcellularLocation>
</comment>
<dbReference type="eggNOG" id="ENOG502SC5V">
    <property type="taxonomic scope" value="Eukaryota"/>
</dbReference>
<gene>
    <name evidence="11" type="primary">NCAS0A08020</name>
    <name evidence="11" type="ordered locus">NCAS_0A08020</name>
</gene>
<evidence type="ECO:0000256" key="5">
    <source>
        <dbReference type="ARBA" id="ARBA00023125"/>
    </source>
</evidence>
<reference evidence="12" key="1">
    <citation type="journal article" date="2011" name="Proc. Natl. Acad. Sci. U.S.A.">
        <title>Evolutionary erosion of yeast sex chromosomes by mating-type switching accidents.</title>
        <authorList>
            <person name="Gordon J.L."/>
            <person name="Armisen D."/>
            <person name="Proux-Wera E."/>
            <person name="Oheigeartaigh S.S."/>
            <person name="Byrne K.P."/>
            <person name="Wolfe K.H."/>
        </authorList>
    </citation>
    <scope>NUCLEOTIDE SEQUENCE [LARGE SCALE GENOMIC DNA]</scope>
    <source>
        <strain evidence="12">ATCC 76901 / BCRC 22586 / CBS 4309 / NBRC 1992 / NRRL Y-12630</strain>
    </source>
</reference>
<dbReference type="PANTHER" id="PTHR40621">
    <property type="entry name" value="TRANSCRIPTION FACTOR KAPC-RELATED"/>
    <property type="match status" value="1"/>
</dbReference>
<comment type="function">
    <text evidence="1">Putative transcription factor.</text>
</comment>
<dbReference type="CDD" id="cd14688">
    <property type="entry name" value="bZIP_YAP"/>
    <property type="match status" value="1"/>
</dbReference>
<reference key="2">
    <citation type="submission" date="2011-08" db="EMBL/GenBank/DDBJ databases">
        <title>Genome sequence of Naumovozyma castellii.</title>
        <authorList>
            <person name="Gordon J.L."/>
            <person name="Armisen D."/>
            <person name="Proux-Wera E."/>
            <person name="OhEigeartaigh S.S."/>
            <person name="Byrne K.P."/>
            <person name="Wolfe K.H."/>
        </authorList>
    </citation>
    <scope>NUCLEOTIDE SEQUENCE</scope>
    <source>
        <strain>Type strain:CBS 4309</strain>
    </source>
</reference>
<dbReference type="EMBL" id="HE576752">
    <property type="protein sequence ID" value="CCC67360.1"/>
    <property type="molecule type" value="Genomic_DNA"/>
</dbReference>
<proteinExistence type="inferred from homology"/>
<dbReference type="Proteomes" id="UP000001640">
    <property type="component" value="Chromosome 1"/>
</dbReference>
<sequence>MLSTNYNLPPLRTTHQAKASKQNYAMPNVLTSTNPIKYLQQNSFNEHSTPNYITTAAPPAIFASTYHPQQVPFLFTSPIHQHQQPTQLSNINYAGPINLPSPLTSDQLRMIPRPRTHSLGTASSASASIDPQRNSLPALINSSEMMNLSNLTHPVQQQQQPTQKTTKNGTKSITRKPISTAKRAAQNRNAQKAFRQRKERYIKILELKSIKYDELVRENTCLREQMDALRNQLQNIRN</sequence>
<evidence type="ECO:0000313" key="12">
    <source>
        <dbReference type="Proteomes" id="UP000001640"/>
    </source>
</evidence>
<evidence type="ECO:0000256" key="6">
    <source>
        <dbReference type="ARBA" id="ARBA00023163"/>
    </source>
</evidence>
<evidence type="ECO:0000313" key="11">
    <source>
        <dbReference type="EMBL" id="CCC67360.1"/>
    </source>
</evidence>
<dbReference type="SUPFAM" id="SSF57959">
    <property type="entry name" value="Leucine zipper domain"/>
    <property type="match status" value="1"/>
</dbReference>
<dbReference type="Pfam" id="PF00170">
    <property type="entry name" value="bZIP_1"/>
    <property type="match status" value="1"/>
</dbReference>
<accession>G0V7B2</accession>
<dbReference type="Gene3D" id="1.20.5.170">
    <property type="match status" value="1"/>
</dbReference>
<keyword evidence="12" id="KW-1185">Reference proteome</keyword>
<dbReference type="RefSeq" id="XP_003673741.1">
    <property type="nucleotide sequence ID" value="XM_003673693.1"/>
</dbReference>
<evidence type="ECO:0000259" key="10">
    <source>
        <dbReference type="PROSITE" id="PS00036"/>
    </source>
</evidence>
<dbReference type="InParanoid" id="G0V7B2"/>
<evidence type="ECO:0000256" key="4">
    <source>
        <dbReference type="ARBA" id="ARBA00023015"/>
    </source>
</evidence>
<comment type="similarity">
    <text evidence="3">Belongs to the bZIP family.</text>
</comment>
<dbReference type="GO" id="GO:0001228">
    <property type="term" value="F:DNA-binding transcription activator activity, RNA polymerase II-specific"/>
    <property type="evidence" value="ECO:0007669"/>
    <property type="project" value="TreeGrafter"/>
</dbReference>
<dbReference type="PANTHER" id="PTHR40621:SF11">
    <property type="entry name" value="TRANSCRIPTION FACTOR KAPC-RELATED"/>
    <property type="match status" value="1"/>
</dbReference>
<evidence type="ECO:0000256" key="1">
    <source>
        <dbReference type="ARBA" id="ARBA00004049"/>
    </source>
</evidence>
<evidence type="ECO:0000256" key="8">
    <source>
        <dbReference type="ARBA" id="ARBA00044067"/>
    </source>
</evidence>
<name>G0V7B2_NAUCA</name>
<feature type="region of interest" description="Disordered" evidence="9">
    <location>
        <begin position="152"/>
        <end position="193"/>
    </location>
</feature>
<dbReference type="HOGENOM" id="CLU_1166102_0_0_1"/>
<feature type="domain" description="BZIP" evidence="10">
    <location>
        <begin position="182"/>
        <end position="197"/>
    </location>
</feature>
<dbReference type="GO" id="GO:0000976">
    <property type="term" value="F:transcription cis-regulatory region binding"/>
    <property type="evidence" value="ECO:0007669"/>
    <property type="project" value="InterPro"/>
</dbReference>
<dbReference type="GO" id="GO:0090575">
    <property type="term" value="C:RNA polymerase II transcription regulator complex"/>
    <property type="evidence" value="ECO:0007669"/>
    <property type="project" value="TreeGrafter"/>
</dbReference>
<evidence type="ECO:0000256" key="3">
    <source>
        <dbReference type="ARBA" id="ARBA00007163"/>
    </source>
</evidence>
<keyword evidence="4" id="KW-0805">Transcription regulation</keyword>
<keyword evidence="7" id="KW-0539">Nucleus</keyword>
<organism evidence="11 12">
    <name type="scientific">Naumovozyma castellii</name>
    <name type="common">Yeast</name>
    <name type="synonym">Saccharomyces castellii</name>
    <dbReference type="NCBI Taxonomy" id="27288"/>
    <lineage>
        <taxon>Eukaryota</taxon>
        <taxon>Fungi</taxon>
        <taxon>Dikarya</taxon>
        <taxon>Ascomycota</taxon>
        <taxon>Saccharomycotina</taxon>
        <taxon>Saccharomycetes</taxon>
        <taxon>Saccharomycetales</taxon>
        <taxon>Saccharomycetaceae</taxon>
        <taxon>Naumovozyma</taxon>
    </lineage>
</organism>
<protein>
    <recommendedName>
        <fullName evidence="8">Putative transcription factor kapC</fullName>
    </recommendedName>
</protein>
<dbReference type="OrthoDB" id="2593073at2759"/>
<dbReference type="GeneID" id="96900839"/>
<keyword evidence="5" id="KW-0238">DNA-binding</keyword>
<dbReference type="KEGG" id="ncs:NCAS_0A08020"/>
<keyword evidence="6" id="KW-0804">Transcription</keyword>
<dbReference type="InterPro" id="IPR046347">
    <property type="entry name" value="bZIP_sf"/>
</dbReference>
<dbReference type="InterPro" id="IPR004827">
    <property type="entry name" value="bZIP"/>
</dbReference>
<feature type="compositionally biased region" description="Low complexity" evidence="9">
    <location>
        <begin position="156"/>
        <end position="171"/>
    </location>
</feature>
<evidence type="ECO:0000256" key="7">
    <source>
        <dbReference type="ARBA" id="ARBA00023242"/>
    </source>
</evidence>
<evidence type="ECO:0000256" key="2">
    <source>
        <dbReference type="ARBA" id="ARBA00004123"/>
    </source>
</evidence>
<evidence type="ECO:0000256" key="9">
    <source>
        <dbReference type="SAM" id="MobiDB-lite"/>
    </source>
</evidence>
<dbReference type="InterPro" id="IPR050936">
    <property type="entry name" value="AP-1-like"/>
</dbReference>
<dbReference type="PROSITE" id="PS00036">
    <property type="entry name" value="BZIP_BASIC"/>
    <property type="match status" value="1"/>
</dbReference>